<name>X1J8P2_9ZZZZ</name>
<evidence type="ECO:0000313" key="1">
    <source>
        <dbReference type="EMBL" id="GAH66128.1"/>
    </source>
</evidence>
<reference evidence="1" key="1">
    <citation type="journal article" date="2014" name="Front. Microbiol.">
        <title>High frequency of phylogenetically diverse reductive dehalogenase-homologous genes in deep subseafloor sedimentary metagenomes.</title>
        <authorList>
            <person name="Kawai M."/>
            <person name="Futagami T."/>
            <person name="Toyoda A."/>
            <person name="Takaki Y."/>
            <person name="Nishi S."/>
            <person name="Hori S."/>
            <person name="Arai W."/>
            <person name="Tsubouchi T."/>
            <person name="Morono Y."/>
            <person name="Uchiyama I."/>
            <person name="Ito T."/>
            <person name="Fujiyama A."/>
            <person name="Inagaki F."/>
            <person name="Takami H."/>
        </authorList>
    </citation>
    <scope>NUCLEOTIDE SEQUENCE</scope>
    <source>
        <strain evidence="1">Expedition CK06-06</strain>
    </source>
</reference>
<organism evidence="1">
    <name type="scientific">marine sediment metagenome</name>
    <dbReference type="NCBI Taxonomy" id="412755"/>
    <lineage>
        <taxon>unclassified sequences</taxon>
        <taxon>metagenomes</taxon>
        <taxon>ecological metagenomes</taxon>
    </lineage>
</organism>
<accession>X1J8P2</accession>
<gene>
    <name evidence="1" type="ORF">S03H2_42901</name>
</gene>
<proteinExistence type="predicted"/>
<feature type="non-terminal residue" evidence="1">
    <location>
        <position position="213"/>
    </location>
</feature>
<sequence length="213" mass="22299">MAVGDIALLDTLDIDISAYAPHAAHHSGNVFVVLYATTGTGPVTIRTISVDALGNITPLDSWATGQDTYTQFIIHVAGDTFAFVYSDGAQAGVIKTFSVASDGTITKSFIATHTFAAGGAAWVWVRCEPVSCGGNVWAIGCQNSPGILIFTINISDDGVTMSTADTQAYAITQNKVMSMANVIGDIYALVTEQIINSTTLYTFEISSGAITAK</sequence>
<dbReference type="EMBL" id="BARU01026730">
    <property type="protein sequence ID" value="GAH66128.1"/>
    <property type="molecule type" value="Genomic_DNA"/>
</dbReference>
<comment type="caution">
    <text evidence="1">The sequence shown here is derived from an EMBL/GenBank/DDBJ whole genome shotgun (WGS) entry which is preliminary data.</text>
</comment>
<protein>
    <submittedName>
        <fullName evidence="1">Uncharacterized protein</fullName>
    </submittedName>
</protein>
<dbReference type="AlphaFoldDB" id="X1J8P2"/>